<protein>
    <submittedName>
        <fullName evidence="2">Uncharacterized protein</fullName>
    </submittedName>
</protein>
<organism evidence="2 3">
    <name type="scientific">Tetraparma gracilis</name>
    <dbReference type="NCBI Taxonomy" id="2962635"/>
    <lineage>
        <taxon>Eukaryota</taxon>
        <taxon>Sar</taxon>
        <taxon>Stramenopiles</taxon>
        <taxon>Ochrophyta</taxon>
        <taxon>Bolidophyceae</taxon>
        <taxon>Parmales</taxon>
        <taxon>Triparmaceae</taxon>
        <taxon>Tetraparma</taxon>
    </lineage>
</organism>
<dbReference type="EMBL" id="BRYB01001125">
    <property type="protein sequence ID" value="GMI43439.1"/>
    <property type="molecule type" value="Genomic_DNA"/>
</dbReference>
<evidence type="ECO:0000256" key="1">
    <source>
        <dbReference type="SAM" id="MobiDB-lite"/>
    </source>
</evidence>
<dbReference type="Proteomes" id="UP001165060">
    <property type="component" value="Unassembled WGS sequence"/>
</dbReference>
<comment type="caution">
    <text evidence="2">The sequence shown here is derived from an EMBL/GenBank/DDBJ whole genome shotgun (WGS) entry which is preliminary data.</text>
</comment>
<reference evidence="2 3" key="1">
    <citation type="journal article" date="2023" name="Commun. Biol.">
        <title>Genome analysis of Parmales, the sister group of diatoms, reveals the evolutionary specialization of diatoms from phago-mixotrophs to photoautotrophs.</title>
        <authorList>
            <person name="Ban H."/>
            <person name="Sato S."/>
            <person name="Yoshikawa S."/>
            <person name="Yamada K."/>
            <person name="Nakamura Y."/>
            <person name="Ichinomiya M."/>
            <person name="Sato N."/>
            <person name="Blanc-Mathieu R."/>
            <person name="Endo H."/>
            <person name="Kuwata A."/>
            <person name="Ogata H."/>
        </authorList>
    </citation>
    <scope>NUCLEOTIDE SEQUENCE [LARGE SCALE GENOMIC DNA]</scope>
</reference>
<proteinExistence type="predicted"/>
<gene>
    <name evidence="2" type="ORF">TeGR_g2575</name>
</gene>
<keyword evidence="3" id="KW-1185">Reference proteome</keyword>
<feature type="compositionally biased region" description="Acidic residues" evidence="1">
    <location>
        <begin position="18"/>
        <end position="28"/>
    </location>
</feature>
<feature type="non-terminal residue" evidence="2">
    <location>
        <position position="144"/>
    </location>
</feature>
<feature type="compositionally biased region" description="Low complexity" evidence="1">
    <location>
        <begin position="1"/>
        <end position="13"/>
    </location>
</feature>
<evidence type="ECO:0000313" key="3">
    <source>
        <dbReference type="Proteomes" id="UP001165060"/>
    </source>
</evidence>
<accession>A0ABQ6N967</accession>
<sequence length="144" mass="14795">MSASVAPSVANSARPLYSDDDLSEDEAEQERLMDLKFGGSTAGMEDATAERKRAGGGAADESLQAEANELAEAAGRKVRRKLEVSDLAPSDGAAGGLFALGKLSVPAPGRGGEGGYAGRVVGGVAGWCKDVFPGLHFEDLLMRV</sequence>
<name>A0ABQ6N967_9STRA</name>
<feature type="region of interest" description="Disordered" evidence="1">
    <location>
        <begin position="1"/>
        <end position="59"/>
    </location>
</feature>
<evidence type="ECO:0000313" key="2">
    <source>
        <dbReference type="EMBL" id="GMI43439.1"/>
    </source>
</evidence>